<protein>
    <submittedName>
        <fullName evidence="7">Threonine/homoserine/homoserine lactone efflux protein</fullName>
    </submittedName>
</protein>
<accession>A0A1Y6BPK2</accession>
<evidence type="ECO:0000256" key="6">
    <source>
        <dbReference type="SAM" id="Phobius"/>
    </source>
</evidence>
<dbReference type="InterPro" id="IPR001123">
    <property type="entry name" value="LeuE-type"/>
</dbReference>
<organism evidence="7 8">
    <name type="scientific">Tistlia consotensis USBA 355</name>
    <dbReference type="NCBI Taxonomy" id="560819"/>
    <lineage>
        <taxon>Bacteria</taxon>
        <taxon>Pseudomonadati</taxon>
        <taxon>Pseudomonadota</taxon>
        <taxon>Alphaproteobacteria</taxon>
        <taxon>Rhodospirillales</taxon>
        <taxon>Rhodovibrionaceae</taxon>
        <taxon>Tistlia</taxon>
    </lineage>
</organism>
<feature type="transmembrane region" description="Helical" evidence="6">
    <location>
        <begin position="12"/>
        <end position="35"/>
    </location>
</feature>
<keyword evidence="5 6" id="KW-0472">Membrane</keyword>
<gene>
    <name evidence="7" type="ORF">SAMN05428998_105169</name>
</gene>
<name>A0A1Y6BPK2_9PROT</name>
<dbReference type="STRING" id="560819.SAMN05428998_105169"/>
<evidence type="ECO:0000313" key="7">
    <source>
        <dbReference type="EMBL" id="SMF13507.1"/>
    </source>
</evidence>
<dbReference type="GO" id="GO:0015171">
    <property type="term" value="F:amino acid transmembrane transporter activity"/>
    <property type="evidence" value="ECO:0007669"/>
    <property type="project" value="TreeGrafter"/>
</dbReference>
<dbReference type="AlphaFoldDB" id="A0A1Y6BPK2"/>
<feature type="transmembrane region" description="Helical" evidence="6">
    <location>
        <begin position="42"/>
        <end position="65"/>
    </location>
</feature>
<dbReference type="PANTHER" id="PTHR30086">
    <property type="entry name" value="ARGININE EXPORTER PROTEIN ARGO"/>
    <property type="match status" value="1"/>
</dbReference>
<sequence length="217" mass="21522">MPEPLGTLAGVAGVYLLGCLSPGPDFLIVATTAAACSRPAGILAGLGVTAAALCWAAFALFGLGLLQAGAPWLPRALPLLGGGYLFWLGLRLAAAALLAPRRPESAPAPVAPLPGRRALARGFLTGLGNPKAAAFFASVFVVALPQAPSGRLGLAALGVVAAVGVLWHGALALAFSTGRVRRLYGRARRAGDAVAGALLAGLGAGLLIRALTRAAPG</sequence>
<evidence type="ECO:0000256" key="2">
    <source>
        <dbReference type="ARBA" id="ARBA00022475"/>
    </source>
</evidence>
<reference evidence="7 8" key="1">
    <citation type="submission" date="2017-04" db="EMBL/GenBank/DDBJ databases">
        <authorList>
            <person name="Afonso C.L."/>
            <person name="Miller P.J."/>
            <person name="Scott M.A."/>
            <person name="Spackman E."/>
            <person name="Goraichik I."/>
            <person name="Dimitrov K.M."/>
            <person name="Suarez D.L."/>
            <person name="Swayne D.E."/>
        </authorList>
    </citation>
    <scope>NUCLEOTIDE SEQUENCE [LARGE SCALE GENOMIC DNA]</scope>
    <source>
        <strain evidence="7 8">USBA 355</strain>
    </source>
</reference>
<dbReference type="Proteomes" id="UP000192917">
    <property type="component" value="Unassembled WGS sequence"/>
</dbReference>
<feature type="transmembrane region" description="Helical" evidence="6">
    <location>
        <begin position="77"/>
        <end position="98"/>
    </location>
</feature>
<dbReference type="GO" id="GO:0005886">
    <property type="term" value="C:plasma membrane"/>
    <property type="evidence" value="ECO:0007669"/>
    <property type="project" value="UniProtKB-SubCell"/>
</dbReference>
<feature type="transmembrane region" description="Helical" evidence="6">
    <location>
        <begin position="119"/>
        <end position="142"/>
    </location>
</feature>
<dbReference type="RefSeq" id="WP_085122178.1">
    <property type="nucleotide sequence ID" value="NZ_FWZX01000005.1"/>
</dbReference>
<comment type="subcellular location">
    <subcellularLocation>
        <location evidence="1">Cell membrane</location>
        <topology evidence="1">Multi-pass membrane protein</topology>
    </subcellularLocation>
</comment>
<proteinExistence type="predicted"/>
<feature type="transmembrane region" description="Helical" evidence="6">
    <location>
        <begin position="154"/>
        <end position="178"/>
    </location>
</feature>
<evidence type="ECO:0000313" key="8">
    <source>
        <dbReference type="Proteomes" id="UP000192917"/>
    </source>
</evidence>
<keyword evidence="8" id="KW-1185">Reference proteome</keyword>
<dbReference type="Pfam" id="PF01810">
    <property type="entry name" value="LysE"/>
    <property type="match status" value="1"/>
</dbReference>
<evidence type="ECO:0000256" key="1">
    <source>
        <dbReference type="ARBA" id="ARBA00004651"/>
    </source>
</evidence>
<evidence type="ECO:0000256" key="5">
    <source>
        <dbReference type="ARBA" id="ARBA00023136"/>
    </source>
</evidence>
<dbReference type="PANTHER" id="PTHR30086:SF19">
    <property type="entry name" value="THREONINE EFFLUX PROTEIN"/>
    <property type="match status" value="1"/>
</dbReference>
<feature type="transmembrane region" description="Helical" evidence="6">
    <location>
        <begin position="190"/>
        <end position="211"/>
    </location>
</feature>
<evidence type="ECO:0000256" key="3">
    <source>
        <dbReference type="ARBA" id="ARBA00022692"/>
    </source>
</evidence>
<dbReference type="EMBL" id="FWZX01000005">
    <property type="protein sequence ID" value="SMF13507.1"/>
    <property type="molecule type" value="Genomic_DNA"/>
</dbReference>
<keyword evidence="3 6" id="KW-0812">Transmembrane</keyword>
<evidence type="ECO:0000256" key="4">
    <source>
        <dbReference type="ARBA" id="ARBA00022989"/>
    </source>
</evidence>
<keyword evidence="4 6" id="KW-1133">Transmembrane helix</keyword>
<keyword evidence="2" id="KW-1003">Cell membrane</keyword>